<accession>A0A9W6XVZ5</accession>
<name>A0A9W6XVZ5_9STRA</name>
<proteinExistence type="predicted"/>
<dbReference type="AlphaFoldDB" id="A0A9W6XVZ5"/>
<sequence>MLQVFSRGARASSSAHYMDQQSLADVFNSTSAYEFIRFEEVVRVDEAVVLATAPRGEFCAANILTGYENSPSGMFAEDFFLHEVHSDQGATLLPQC</sequence>
<protein>
    <submittedName>
        <fullName evidence="1">Unnamed protein product</fullName>
    </submittedName>
</protein>
<comment type="caution">
    <text evidence="1">The sequence shown here is derived from an EMBL/GenBank/DDBJ whole genome shotgun (WGS) entry which is preliminary data.</text>
</comment>
<gene>
    <name evidence="1" type="ORF">Pfra01_001706500</name>
</gene>
<organism evidence="1 2">
    <name type="scientific">Phytophthora fragariaefolia</name>
    <dbReference type="NCBI Taxonomy" id="1490495"/>
    <lineage>
        <taxon>Eukaryota</taxon>
        <taxon>Sar</taxon>
        <taxon>Stramenopiles</taxon>
        <taxon>Oomycota</taxon>
        <taxon>Peronosporomycetes</taxon>
        <taxon>Peronosporales</taxon>
        <taxon>Peronosporaceae</taxon>
        <taxon>Phytophthora</taxon>
    </lineage>
</organism>
<reference evidence="1" key="1">
    <citation type="submission" date="2023-04" db="EMBL/GenBank/DDBJ databases">
        <title>Phytophthora fragariaefolia NBRC 109709.</title>
        <authorList>
            <person name="Ichikawa N."/>
            <person name="Sato H."/>
            <person name="Tonouchi N."/>
        </authorList>
    </citation>
    <scope>NUCLEOTIDE SEQUENCE</scope>
    <source>
        <strain evidence="1">NBRC 109709</strain>
    </source>
</reference>
<dbReference type="Proteomes" id="UP001165121">
    <property type="component" value="Unassembled WGS sequence"/>
</dbReference>
<keyword evidence="2" id="KW-1185">Reference proteome</keyword>
<evidence type="ECO:0000313" key="1">
    <source>
        <dbReference type="EMBL" id="GMF46422.1"/>
    </source>
</evidence>
<dbReference type="EMBL" id="BSXT01001967">
    <property type="protein sequence ID" value="GMF46422.1"/>
    <property type="molecule type" value="Genomic_DNA"/>
</dbReference>
<evidence type="ECO:0000313" key="2">
    <source>
        <dbReference type="Proteomes" id="UP001165121"/>
    </source>
</evidence>